<keyword evidence="2" id="KW-0328">Glycosyltransferase</keyword>
<keyword evidence="3" id="KW-1185">Reference proteome</keyword>
<dbReference type="AlphaFoldDB" id="A0AAW6TM68"/>
<dbReference type="EC" id="2.4.-.-" evidence="2"/>
<dbReference type="SUPFAM" id="SSF53448">
    <property type="entry name" value="Nucleotide-diphospho-sugar transferases"/>
    <property type="match status" value="1"/>
</dbReference>
<keyword evidence="2" id="KW-0808">Transferase</keyword>
<dbReference type="EMBL" id="JASCRY010000004">
    <property type="protein sequence ID" value="MDI5950695.1"/>
    <property type="molecule type" value="Genomic_DNA"/>
</dbReference>
<reference evidence="2 3" key="1">
    <citation type="submission" date="2023-04" db="EMBL/GenBank/DDBJ databases">
        <title>Two novel species of Flavobacterium.</title>
        <authorList>
            <person name="Liu Q."/>
            <person name="Xin Y.-H."/>
        </authorList>
    </citation>
    <scope>NUCLEOTIDE SEQUENCE [LARGE SCALE GENOMIC DNA]</scope>
    <source>
        <strain evidence="2 3">LB2P87</strain>
    </source>
</reference>
<dbReference type="CDD" id="cd00761">
    <property type="entry name" value="Glyco_tranf_GTA_type"/>
    <property type="match status" value="1"/>
</dbReference>
<dbReference type="Pfam" id="PF00535">
    <property type="entry name" value="Glycos_transf_2"/>
    <property type="match status" value="1"/>
</dbReference>
<dbReference type="InterPro" id="IPR029044">
    <property type="entry name" value="Nucleotide-diphossugar_trans"/>
</dbReference>
<feature type="domain" description="Glycosyltransferase 2-like" evidence="1">
    <location>
        <begin position="4"/>
        <end position="119"/>
    </location>
</feature>
<dbReference type="GO" id="GO:0016757">
    <property type="term" value="F:glycosyltransferase activity"/>
    <property type="evidence" value="ECO:0007669"/>
    <property type="project" value="UniProtKB-KW"/>
</dbReference>
<organism evidence="2 3">
    <name type="scientific">Flavobacterium yafengii</name>
    <dbReference type="NCBI Taxonomy" id="3041253"/>
    <lineage>
        <taxon>Bacteria</taxon>
        <taxon>Pseudomonadati</taxon>
        <taxon>Bacteroidota</taxon>
        <taxon>Flavobacteriia</taxon>
        <taxon>Flavobacteriales</taxon>
        <taxon>Flavobacteriaceae</taxon>
        <taxon>Flavobacterium</taxon>
    </lineage>
</organism>
<comment type="caution">
    <text evidence="2">The sequence shown here is derived from an EMBL/GenBank/DDBJ whole genome shotgun (WGS) entry which is preliminary data.</text>
</comment>
<evidence type="ECO:0000313" key="2">
    <source>
        <dbReference type="EMBL" id="MDI5950695.1"/>
    </source>
</evidence>
<dbReference type="Proteomes" id="UP001228643">
    <property type="component" value="Unassembled WGS sequence"/>
</dbReference>
<accession>A0AAW6TM68</accession>
<evidence type="ECO:0000313" key="3">
    <source>
        <dbReference type="Proteomes" id="UP001228643"/>
    </source>
</evidence>
<dbReference type="Gene3D" id="3.90.550.10">
    <property type="entry name" value="Spore Coat Polysaccharide Biosynthesis Protein SpsA, Chain A"/>
    <property type="match status" value="1"/>
</dbReference>
<evidence type="ECO:0000259" key="1">
    <source>
        <dbReference type="Pfam" id="PF00535"/>
    </source>
</evidence>
<protein>
    <submittedName>
        <fullName evidence="2">Glycosyltransferase family 2 protein</fullName>
        <ecNumber evidence="2">2.4.-.-</ecNumber>
    </submittedName>
</protein>
<name>A0AAW6TM68_9FLAO</name>
<sequence length="300" mass="35123">MLAIIIPYYKLVYFEETLQSLASQIDKRFKVYIGDDASPEPPLALLEKYKGQFDFVYHRFEANLGGTSLTQQWERCITLSANQEWLMILGDDDYLDIEVVASWHKNYDTFNTKSSVVRFATKIVNQKSGKISEAYLQPKREKATDSYFRKLKGLTRSSLSEYVFSKESFLSKGFSNYPLAWHSDDKAWIDFSENKPIYSINEAIVFVRISSSSITGKLDNEDVKNGVSIQFLKDLILKKSKAFEKAQLIELLLEYERAIKKSRKLNLKEWLFLMPFYLKYFKLTSFLKYCRRFLISIFNL</sequence>
<dbReference type="InterPro" id="IPR001173">
    <property type="entry name" value="Glyco_trans_2-like"/>
</dbReference>
<proteinExistence type="predicted"/>
<gene>
    <name evidence="2" type="ORF">QLS97_13645</name>
</gene>
<dbReference type="RefSeq" id="WP_282717422.1">
    <property type="nucleotide sequence ID" value="NZ_JASCRY010000004.1"/>
</dbReference>